<comment type="caution">
    <text evidence="2">The sequence shown here is derived from an EMBL/GenBank/DDBJ whole genome shotgun (WGS) entry which is preliminary data.</text>
</comment>
<evidence type="ECO:0000313" key="3">
    <source>
        <dbReference type="Proteomes" id="UP000323505"/>
    </source>
</evidence>
<keyword evidence="1" id="KW-1133">Transmembrane helix</keyword>
<feature type="transmembrane region" description="Helical" evidence="1">
    <location>
        <begin position="32"/>
        <end position="51"/>
    </location>
</feature>
<name>A0A5D3FA91_9ACTN</name>
<sequence>MGLIVSAATGGALAGTALAPFAADRFPLPRLVAGATAITGCLVLATAAASDRIVATGVLLDRLSGGASVLVFAGLLGAVVLLSARSGVRASGGAA</sequence>
<dbReference type="EMBL" id="VSRQ01000008">
    <property type="protein sequence ID" value="TYK44610.1"/>
    <property type="molecule type" value="Genomic_DNA"/>
</dbReference>
<dbReference type="RefSeq" id="WP_148766865.1">
    <property type="nucleotide sequence ID" value="NZ_VSRQ01000008.1"/>
</dbReference>
<gene>
    <name evidence="2" type="ORF">FXF68_34765</name>
</gene>
<evidence type="ECO:0000256" key="1">
    <source>
        <dbReference type="SAM" id="Phobius"/>
    </source>
</evidence>
<keyword evidence="1" id="KW-0472">Membrane</keyword>
<protein>
    <submittedName>
        <fullName evidence="2">Uncharacterized protein</fullName>
    </submittedName>
</protein>
<dbReference type="Proteomes" id="UP000323505">
    <property type="component" value="Unassembled WGS sequence"/>
</dbReference>
<accession>A0A5D3FA91</accession>
<reference evidence="2 3" key="1">
    <citation type="submission" date="2019-08" db="EMBL/GenBank/DDBJ databases">
        <title>Actinomadura sp. nov. CYP1-5 isolated from mountain soil.</title>
        <authorList>
            <person name="Songsumanus A."/>
            <person name="Kuncharoen N."/>
            <person name="Kudo T."/>
            <person name="Yuki M."/>
            <person name="Igarashi Y."/>
            <person name="Tanasupawat S."/>
        </authorList>
    </citation>
    <scope>NUCLEOTIDE SEQUENCE [LARGE SCALE GENOMIC DNA]</scope>
    <source>
        <strain evidence="2 3">CYP1-5</strain>
    </source>
</reference>
<organism evidence="2 3">
    <name type="scientific">Actinomadura decatromicini</name>
    <dbReference type="NCBI Taxonomy" id="2604572"/>
    <lineage>
        <taxon>Bacteria</taxon>
        <taxon>Bacillati</taxon>
        <taxon>Actinomycetota</taxon>
        <taxon>Actinomycetes</taxon>
        <taxon>Streptosporangiales</taxon>
        <taxon>Thermomonosporaceae</taxon>
        <taxon>Actinomadura</taxon>
    </lineage>
</organism>
<keyword evidence="1" id="KW-0812">Transmembrane</keyword>
<keyword evidence="3" id="KW-1185">Reference proteome</keyword>
<feature type="transmembrane region" description="Helical" evidence="1">
    <location>
        <begin position="63"/>
        <end position="84"/>
    </location>
</feature>
<dbReference type="AlphaFoldDB" id="A0A5D3FA91"/>
<proteinExistence type="predicted"/>
<evidence type="ECO:0000313" key="2">
    <source>
        <dbReference type="EMBL" id="TYK44610.1"/>
    </source>
</evidence>